<evidence type="ECO:0000313" key="3">
    <source>
        <dbReference type="Proteomes" id="UP001407347"/>
    </source>
</evidence>
<name>A0ABV0A3J7_9HYPH</name>
<dbReference type="RefSeq" id="WP_236012599.1">
    <property type="nucleotide sequence ID" value="NZ_JACWCT010000061.1"/>
</dbReference>
<dbReference type="Proteomes" id="UP001407347">
    <property type="component" value="Unassembled WGS sequence"/>
</dbReference>
<evidence type="ECO:0000259" key="1">
    <source>
        <dbReference type="Pfam" id="PF13577"/>
    </source>
</evidence>
<dbReference type="EMBL" id="JAQYXP010000004">
    <property type="protein sequence ID" value="MEN3237710.1"/>
    <property type="molecule type" value="Genomic_DNA"/>
</dbReference>
<feature type="domain" description="SnoaL-like" evidence="1">
    <location>
        <begin position="13"/>
        <end position="141"/>
    </location>
</feature>
<reference evidence="2 3" key="1">
    <citation type="journal article" date="2023" name="PLoS ONE">
        <title>Complete genome assembly of Hawai'i environmental nontuberculous mycobacteria reveals unexpected co-isolation with methylobacteria.</title>
        <authorList>
            <person name="Hendrix J."/>
            <person name="Epperson L.E."/>
            <person name="Tong E.I."/>
            <person name="Chan Y.L."/>
            <person name="Hasan N.A."/>
            <person name="Dawrs S.N."/>
            <person name="Norton G.J."/>
            <person name="Virdi R."/>
            <person name="Crooks J.L."/>
            <person name="Chan E.D."/>
            <person name="Honda J.R."/>
            <person name="Strong M."/>
        </authorList>
    </citation>
    <scope>NUCLEOTIDE SEQUENCE [LARGE SCALE GENOMIC DNA]</scope>
    <source>
        <strain evidence="2 3">NJH_HI04-1</strain>
    </source>
</reference>
<proteinExistence type="predicted"/>
<dbReference type="SUPFAM" id="SSF54427">
    <property type="entry name" value="NTF2-like"/>
    <property type="match status" value="1"/>
</dbReference>
<dbReference type="Gene3D" id="3.10.450.50">
    <property type="match status" value="1"/>
</dbReference>
<dbReference type="InterPro" id="IPR037401">
    <property type="entry name" value="SnoaL-like"/>
</dbReference>
<evidence type="ECO:0000313" key="2">
    <source>
        <dbReference type="EMBL" id="MEN3237710.1"/>
    </source>
</evidence>
<comment type="caution">
    <text evidence="2">The sequence shown here is derived from an EMBL/GenBank/DDBJ whole genome shotgun (WGS) entry which is preliminary data.</text>
</comment>
<accession>A0ABV0A3J7</accession>
<dbReference type="InterPro" id="IPR032710">
    <property type="entry name" value="NTF2-like_dom_sf"/>
</dbReference>
<organism evidence="2 3">
    <name type="scientific">Methylobacterium ajmalii</name>
    <dbReference type="NCBI Taxonomy" id="2738439"/>
    <lineage>
        <taxon>Bacteria</taxon>
        <taxon>Pseudomonadati</taxon>
        <taxon>Pseudomonadota</taxon>
        <taxon>Alphaproteobacteria</taxon>
        <taxon>Hyphomicrobiales</taxon>
        <taxon>Methylobacteriaceae</taxon>
        <taxon>Methylobacterium</taxon>
    </lineage>
</organism>
<sequence>MTMHDEKTEARLRRLEDRADLKALVDTFSILADRKDIRSQVLLFTEDATVDSYVGDQRVSALKGREQLAAAFEGYLSRFETVYHQNGQQTVEIEGGRATGTAYCLTVLVGMQDGRRVMTTSGVTYADRYVRGEAGWLIAGRVTRLEWQRSEELPAAQP</sequence>
<protein>
    <submittedName>
        <fullName evidence="2">Nuclear transport factor 2 family protein</fullName>
    </submittedName>
</protein>
<gene>
    <name evidence="2" type="ORF">PUR29_29890</name>
</gene>
<keyword evidence="3" id="KW-1185">Reference proteome</keyword>
<dbReference type="Pfam" id="PF13577">
    <property type="entry name" value="SnoaL_4"/>
    <property type="match status" value="1"/>
</dbReference>